<protein>
    <submittedName>
        <fullName evidence="1">Uncharacterized protein</fullName>
    </submittedName>
</protein>
<organism evidence="1 2">
    <name type="scientific">Araneus ventricosus</name>
    <name type="common">Orbweaver spider</name>
    <name type="synonym">Epeira ventricosa</name>
    <dbReference type="NCBI Taxonomy" id="182803"/>
    <lineage>
        <taxon>Eukaryota</taxon>
        <taxon>Metazoa</taxon>
        <taxon>Ecdysozoa</taxon>
        <taxon>Arthropoda</taxon>
        <taxon>Chelicerata</taxon>
        <taxon>Arachnida</taxon>
        <taxon>Araneae</taxon>
        <taxon>Araneomorphae</taxon>
        <taxon>Entelegynae</taxon>
        <taxon>Araneoidea</taxon>
        <taxon>Araneidae</taxon>
        <taxon>Araneus</taxon>
    </lineage>
</organism>
<comment type="caution">
    <text evidence="1">The sequence shown here is derived from an EMBL/GenBank/DDBJ whole genome shotgun (WGS) entry which is preliminary data.</text>
</comment>
<accession>A0A4Y2WW19</accession>
<sequence length="87" mass="9614">MVVVVAGSGCGVRALSTIGHLKPMSRLRTRNYRSMRFAERHNFKGSSEPKDAEPKCLHCSDPHTANFTGCPFTPIRRRPFSAAPENA</sequence>
<dbReference type="Proteomes" id="UP000499080">
    <property type="component" value="Unassembled WGS sequence"/>
</dbReference>
<gene>
    <name evidence="1" type="ORF">AVEN_216921_1</name>
</gene>
<evidence type="ECO:0000313" key="1">
    <source>
        <dbReference type="EMBL" id="GBO41635.1"/>
    </source>
</evidence>
<dbReference type="EMBL" id="BGPR01067394">
    <property type="protein sequence ID" value="GBO41635.1"/>
    <property type="molecule type" value="Genomic_DNA"/>
</dbReference>
<evidence type="ECO:0000313" key="2">
    <source>
        <dbReference type="Proteomes" id="UP000499080"/>
    </source>
</evidence>
<dbReference type="AlphaFoldDB" id="A0A4Y2WW19"/>
<name>A0A4Y2WW19_ARAVE</name>
<reference evidence="1 2" key="1">
    <citation type="journal article" date="2019" name="Sci. Rep.">
        <title>Orb-weaving spider Araneus ventricosus genome elucidates the spidroin gene catalogue.</title>
        <authorList>
            <person name="Kono N."/>
            <person name="Nakamura H."/>
            <person name="Ohtoshi R."/>
            <person name="Moran D.A.P."/>
            <person name="Shinohara A."/>
            <person name="Yoshida Y."/>
            <person name="Fujiwara M."/>
            <person name="Mori M."/>
            <person name="Tomita M."/>
            <person name="Arakawa K."/>
        </authorList>
    </citation>
    <scope>NUCLEOTIDE SEQUENCE [LARGE SCALE GENOMIC DNA]</scope>
</reference>
<keyword evidence="2" id="KW-1185">Reference proteome</keyword>
<proteinExistence type="predicted"/>